<dbReference type="Proteomes" id="UP000503540">
    <property type="component" value="Chromosome"/>
</dbReference>
<name>A0A6G9YTT6_9NOCA</name>
<sequence length="202" mass="22251">MKVDVPVPVRTSTRPMSGLEFGSRTGRSATPGYLALEISQPLPEVCARHGRPATERRTGVVRFHEEAHGRVQSTLSSKFLWGLGHFRGLPDTDTELYGEWPLCRRCVRQSQLLRQISYVLALSGIVALIILWLMAQAGTMRQVPLPVILALAPGWFPLGLIVAAAAFGRASRYVRIRPIVDRTTVTIRAHQNFAAAIQSNAS</sequence>
<organism evidence="2 3">
    <name type="scientific">Nocardia arthritidis</name>
    <dbReference type="NCBI Taxonomy" id="228602"/>
    <lineage>
        <taxon>Bacteria</taxon>
        <taxon>Bacillati</taxon>
        <taxon>Actinomycetota</taxon>
        <taxon>Actinomycetes</taxon>
        <taxon>Mycobacteriales</taxon>
        <taxon>Nocardiaceae</taxon>
        <taxon>Nocardia</taxon>
    </lineage>
</organism>
<evidence type="ECO:0000256" key="1">
    <source>
        <dbReference type="SAM" id="Phobius"/>
    </source>
</evidence>
<dbReference type="KEGG" id="nah:F5544_43090"/>
<accession>A0A6G9YTT6</accession>
<keyword evidence="1" id="KW-1133">Transmembrane helix</keyword>
<protein>
    <submittedName>
        <fullName evidence="2">Uncharacterized protein</fullName>
    </submittedName>
</protein>
<dbReference type="AlphaFoldDB" id="A0A6G9YTT6"/>
<evidence type="ECO:0000313" key="2">
    <source>
        <dbReference type="EMBL" id="QIS16426.1"/>
    </source>
</evidence>
<reference evidence="2 3" key="1">
    <citation type="journal article" date="2019" name="ACS Chem. Biol.">
        <title>Identification and Mobilization of a Cryptic Antibiotic Biosynthesis Gene Locus from a Human-Pathogenic Nocardia Isolate.</title>
        <authorList>
            <person name="Herisse M."/>
            <person name="Ishida K."/>
            <person name="Porter J.L."/>
            <person name="Howden B."/>
            <person name="Hertweck C."/>
            <person name="Stinear T.P."/>
            <person name="Pidot S.J."/>
        </authorList>
    </citation>
    <scope>NUCLEOTIDE SEQUENCE [LARGE SCALE GENOMIC DNA]</scope>
    <source>
        <strain evidence="2 3">AUSMDU00012717</strain>
    </source>
</reference>
<keyword evidence="1" id="KW-0472">Membrane</keyword>
<gene>
    <name evidence="2" type="ORF">F5544_43090</name>
</gene>
<evidence type="ECO:0000313" key="3">
    <source>
        <dbReference type="Proteomes" id="UP000503540"/>
    </source>
</evidence>
<keyword evidence="1" id="KW-0812">Transmembrane</keyword>
<dbReference type="EMBL" id="CP046172">
    <property type="protein sequence ID" value="QIS16426.1"/>
    <property type="molecule type" value="Genomic_DNA"/>
</dbReference>
<feature type="transmembrane region" description="Helical" evidence="1">
    <location>
        <begin position="116"/>
        <end position="135"/>
    </location>
</feature>
<proteinExistence type="predicted"/>
<dbReference type="RefSeq" id="WP_167478516.1">
    <property type="nucleotide sequence ID" value="NZ_CP046172.1"/>
</dbReference>
<keyword evidence="3" id="KW-1185">Reference proteome</keyword>
<feature type="transmembrane region" description="Helical" evidence="1">
    <location>
        <begin position="147"/>
        <end position="167"/>
    </location>
</feature>